<accession>A0ABD3G2Q8</accession>
<gene>
    <name evidence="1" type="ORF">V7S43_002883</name>
</gene>
<keyword evidence="2" id="KW-1185">Reference proteome</keyword>
<proteinExistence type="predicted"/>
<sequence length="571" mass="61355">MSETQLSDQYLYQSSLKSDPEIKVSSGKRVPFVIDLNQGSYQNGVITIDATAQLNGSEGFASLRDAYIMLPYKISMKNGGTIQTAAANRFCATLKCGNWNVIDSMSLELNGKTVVSMADYKLFWNNIRAQTGYSTAHVEKHGAESFLFPDAAQSTAYSAAAALGGDGYTNNTAFSTTFVASAASATASVANDGFAKRLLSNPPNAGADSSASWPSTGAAAASTTIANQTSRGAFVAGSSAANAIMGTWNHMLKIKLTELHPIFKEIDLMANPQIRLRFRVNQGTAAIAVDASKNMSLTSTTLSSGNVCSVMVASATTNNPMASALANSGSFSIAWGAVVNSLEPTIDGTYMPFTTARLYVPFAQLENPQAIISKPVKKVRYNDCYAQWFYQRAGTGKQTTQFNAAFDLQLSASVKNAKYVVLLPFAEQTGSFATAAVQEFQSPFDTAPWTLQPGSSIRNFNVRIGSQQCFDISHDYDFRQFSDEVSKLGAINGDLTPELVNGLLDYQTWSLTNRMLIADVSRLTEKDIPQAIQIQGVNAGCQGVNLLVLVVSEQELTYDRLTGEVLDFTTA</sequence>
<dbReference type="Proteomes" id="UP001632037">
    <property type="component" value="Unassembled WGS sequence"/>
</dbReference>
<dbReference type="AlphaFoldDB" id="A0ABD3G2Q8"/>
<organism evidence="1 2">
    <name type="scientific">Phytophthora oleae</name>
    <dbReference type="NCBI Taxonomy" id="2107226"/>
    <lineage>
        <taxon>Eukaryota</taxon>
        <taxon>Sar</taxon>
        <taxon>Stramenopiles</taxon>
        <taxon>Oomycota</taxon>
        <taxon>Peronosporomycetes</taxon>
        <taxon>Peronosporales</taxon>
        <taxon>Peronosporaceae</taxon>
        <taxon>Phytophthora</taxon>
    </lineage>
</organism>
<protein>
    <submittedName>
        <fullName evidence="1">Uncharacterized protein</fullName>
    </submittedName>
</protein>
<evidence type="ECO:0000313" key="1">
    <source>
        <dbReference type="EMBL" id="KAL3672221.1"/>
    </source>
</evidence>
<reference evidence="1 2" key="1">
    <citation type="submission" date="2024-09" db="EMBL/GenBank/DDBJ databases">
        <title>Genome sequencing and assembly of Phytophthora oleae, isolate VK10A, causative agent of rot of olive drupes.</title>
        <authorList>
            <person name="Conti Taguali S."/>
            <person name="Riolo M."/>
            <person name="La Spada F."/>
            <person name="Cacciola S.O."/>
            <person name="Dionisio G."/>
        </authorList>
    </citation>
    <scope>NUCLEOTIDE SEQUENCE [LARGE SCALE GENOMIC DNA]</scope>
    <source>
        <strain evidence="1 2">VK10A</strain>
    </source>
</reference>
<name>A0ABD3G2Q8_9STRA</name>
<comment type="caution">
    <text evidence="1">The sequence shown here is derived from an EMBL/GenBank/DDBJ whole genome shotgun (WGS) entry which is preliminary data.</text>
</comment>
<evidence type="ECO:0000313" key="2">
    <source>
        <dbReference type="Proteomes" id="UP001632037"/>
    </source>
</evidence>
<dbReference type="EMBL" id="JBIMZQ010000004">
    <property type="protein sequence ID" value="KAL3672221.1"/>
    <property type="molecule type" value="Genomic_DNA"/>
</dbReference>